<dbReference type="OrthoDB" id="3033067at2759"/>
<feature type="compositionally biased region" description="Low complexity" evidence="1">
    <location>
        <begin position="496"/>
        <end position="515"/>
    </location>
</feature>
<gene>
    <name evidence="2" type="ORF">BT96DRAFT_1009325</name>
</gene>
<feature type="compositionally biased region" description="Polar residues" evidence="1">
    <location>
        <begin position="666"/>
        <end position="677"/>
    </location>
</feature>
<feature type="compositionally biased region" description="Polar residues" evidence="1">
    <location>
        <begin position="473"/>
        <end position="488"/>
    </location>
</feature>
<evidence type="ECO:0000313" key="3">
    <source>
        <dbReference type="Proteomes" id="UP000799118"/>
    </source>
</evidence>
<feature type="compositionally biased region" description="Basic and acidic residues" evidence="1">
    <location>
        <begin position="458"/>
        <end position="472"/>
    </location>
</feature>
<feature type="compositionally biased region" description="Basic and acidic residues" evidence="1">
    <location>
        <begin position="638"/>
        <end position="660"/>
    </location>
</feature>
<feature type="compositionally biased region" description="Polar residues" evidence="1">
    <location>
        <begin position="520"/>
        <end position="544"/>
    </location>
</feature>
<name>A0A6A4GCV3_9AGAR</name>
<reference evidence="2" key="1">
    <citation type="journal article" date="2019" name="Environ. Microbiol.">
        <title>Fungal ecological strategies reflected in gene transcription - a case study of two litter decomposers.</title>
        <authorList>
            <person name="Barbi F."/>
            <person name="Kohler A."/>
            <person name="Barry K."/>
            <person name="Baskaran P."/>
            <person name="Daum C."/>
            <person name="Fauchery L."/>
            <person name="Ihrmark K."/>
            <person name="Kuo A."/>
            <person name="LaButti K."/>
            <person name="Lipzen A."/>
            <person name="Morin E."/>
            <person name="Grigoriev I.V."/>
            <person name="Henrissat B."/>
            <person name="Lindahl B."/>
            <person name="Martin F."/>
        </authorList>
    </citation>
    <scope>NUCLEOTIDE SEQUENCE</scope>
    <source>
        <strain evidence="2">JB14</strain>
    </source>
</reference>
<dbReference type="EMBL" id="ML770538">
    <property type="protein sequence ID" value="KAE9383349.1"/>
    <property type="molecule type" value="Genomic_DNA"/>
</dbReference>
<sequence length="844" mass="91709">MPTPPAFSDLRIKFLKEAAAAYNKDTSGEDWNSFVLQTTRCFIKRFPVHLGDKEDPSMEAYNAVDDSVVDLEVPMPELGTKEYDDEVVVRAKLLDNDLIHSPSFQFILLNTSSQYSILPSNPSLESFTQRLKAWLGYHFKNLKTANSVLRSGEGKVTQAVQMRARLLNGGGLTYPRKSTGPNVWARDNPEAVAKLLAQNEVDTKAKDARQLKMPKEKQGASAGSSTSLTEGSSTEIREVDDPEEDKPTKRKRNDLTVRNSVVNSGFRALPLEERNEWEQKAVHELQQAKAEYENIVKKPPSETSKDRQICIDNLPEFMQSVCEVVTQCTGWPCGMWAGGPQPAQGGRPMVTVASSGSVPGDPEMTFSKIERTAWKENVLPAIAAFLQKVFSPEDCKGWALTEEELADREDLSIENEDPDDITRCHLDILGYEAMKAPENPSTGDQTTPLVTGAANLAREKTKNDFTEGKRGQDSTQQENHTPPNLSTSKGKKSHRTASTAAAAPAAPAGSSLTLSDPTVPISTTAPSSPAQNSLAPPPSTTSARSESDTPAAEGLSDDLSPGSPPRTSKIAARVPSRARASTPIHSVFTASPPPDSMFASSPPRTSIGAPPPRIPSTGALTDDMEVDEADSTGGVGIDAREQSSKRRAESEIVQDAEKPAKRCRATTAQATEGTRATRSGRKPSVVSAPAKRSISKATTRGTKEEAQRSDTDVASGVNGAGKQELVFPSVPPGAPAYIKLALDLFITVGFNDSRWKALVTAWLGMEKKNKYKAKAGTSGISKQDRPIAVGMWIDRGRKKFDPKIDLDDHAIRFSRWWRTMQPEGRADEEGSDADEETFNIQYSQ</sequence>
<feature type="region of interest" description="Disordered" evidence="1">
    <location>
        <begin position="203"/>
        <end position="256"/>
    </location>
</feature>
<proteinExistence type="predicted"/>
<feature type="region of interest" description="Disordered" evidence="1">
    <location>
        <begin position="458"/>
        <end position="717"/>
    </location>
</feature>
<dbReference type="Proteomes" id="UP000799118">
    <property type="component" value="Unassembled WGS sequence"/>
</dbReference>
<protein>
    <submittedName>
        <fullName evidence="2">Uncharacterized protein</fullName>
    </submittedName>
</protein>
<dbReference type="AlphaFoldDB" id="A0A6A4GCV3"/>
<keyword evidence="3" id="KW-1185">Reference proteome</keyword>
<feature type="compositionally biased region" description="Low complexity" evidence="1">
    <location>
        <begin position="219"/>
        <end position="234"/>
    </location>
</feature>
<feature type="compositionally biased region" description="Basic and acidic residues" evidence="1">
    <location>
        <begin position="701"/>
        <end position="711"/>
    </location>
</feature>
<feature type="compositionally biased region" description="Basic and acidic residues" evidence="1">
    <location>
        <begin position="203"/>
        <end position="218"/>
    </location>
</feature>
<accession>A0A6A4GCV3</accession>
<evidence type="ECO:0000313" key="2">
    <source>
        <dbReference type="EMBL" id="KAE9383349.1"/>
    </source>
</evidence>
<feature type="region of interest" description="Disordered" evidence="1">
    <location>
        <begin position="822"/>
        <end position="844"/>
    </location>
</feature>
<organism evidence="2 3">
    <name type="scientific">Gymnopus androsaceus JB14</name>
    <dbReference type="NCBI Taxonomy" id="1447944"/>
    <lineage>
        <taxon>Eukaryota</taxon>
        <taxon>Fungi</taxon>
        <taxon>Dikarya</taxon>
        <taxon>Basidiomycota</taxon>
        <taxon>Agaricomycotina</taxon>
        <taxon>Agaricomycetes</taxon>
        <taxon>Agaricomycetidae</taxon>
        <taxon>Agaricales</taxon>
        <taxon>Marasmiineae</taxon>
        <taxon>Omphalotaceae</taxon>
        <taxon>Gymnopus</taxon>
    </lineage>
</organism>
<evidence type="ECO:0000256" key="1">
    <source>
        <dbReference type="SAM" id="MobiDB-lite"/>
    </source>
</evidence>